<keyword evidence="1" id="KW-1133">Transmembrane helix</keyword>
<dbReference type="AlphaFoldDB" id="A0AAW9NXA5"/>
<evidence type="ECO:0008006" key="4">
    <source>
        <dbReference type="Google" id="ProtNLM"/>
    </source>
</evidence>
<evidence type="ECO:0000256" key="1">
    <source>
        <dbReference type="SAM" id="Phobius"/>
    </source>
</evidence>
<feature type="transmembrane region" description="Helical" evidence="1">
    <location>
        <begin position="17"/>
        <end position="39"/>
    </location>
</feature>
<keyword evidence="1" id="KW-0472">Membrane</keyword>
<reference evidence="2 3" key="1">
    <citation type="submission" date="2023-03" db="EMBL/GenBank/DDBJ databases">
        <title>Bacillus Genome Sequencing.</title>
        <authorList>
            <person name="Dunlap C."/>
        </authorList>
    </citation>
    <scope>NUCLEOTIDE SEQUENCE [LARGE SCALE GENOMIC DNA]</scope>
    <source>
        <strain evidence="2 3">B-59205</strain>
    </source>
</reference>
<dbReference type="EMBL" id="JARSFG010000043">
    <property type="protein sequence ID" value="MEC1180734.1"/>
    <property type="molecule type" value="Genomic_DNA"/>
</dbReference>
<dbReference type="RefSeq" id="WP_326125223.1">
    <property type="nucleotide sequence ID" value="NZ_JARSFG010000043.1"/>
</dbReference>
<evidence type="ECO:0000313" key="2">
    <source>
        <dbReference type="EMBL" id="MEC1180734.1"/>
    </source>
</evidence>
<organism evidence="2 3">
    <name type="scientific">Metasolibacillus meyeri</name>
    <dbReference type="NCBI Taxonomy" id="1071052"/>
    <lineage>
        <taxon>Bacteria</taxon>
        <taxon>Bacillati</taxon>
        <taxon>Bacillota</taxon>
        <taxon>Bacilli</taxon>
        <taxon>Bacillales</taxon>
        <taxon>Caryophanaceae</taxon>
        <taxon>Metasolibacillus</taxon>
    </lineage>
</organism>
<sequence length="42" mass="4783">MYETKDSYFFIADPQTVTIIGIVGMVLTLLLVAGIYFLIKKR</sequence>
<protein>
    <recommendedName>
        <fullName evidence="4">LPXTG cell wall anchor domain-containing protein</fullName>
    </recommendedName>
</protein>
<proteinExistence type="predicted"/>
<accession>A0AAW9NXA5</accession>
<keyword evidence="3" id="KW-1185">Reference proteome</keyword>
<evidence type="ECO:0000313" key="3">
    <source>
        <dbReference type="Proteomes" id="UP001344888"/>
    </source>
</evidence>
<gene>
    <name evidence="2" type="ORF">P9B03_19970</name>
</gene>
<comment type="caution">
    <text evidence="2">The sequence shown here is derived from an EMBL/GenBank/DDBJ whole genome shotgun (WGS) entry which is preliminary data.</text>
</comment>
<dbReference type="Proteomes" id="UP001344888">
    <property type="component" value="Unassembled WGS sequence"/>
</dbReference>
<name>A0AAW9NXA5_9BACL</name>
<keyword evidence="1" id="KW-0812">Transmembrane</keyword>